<dbReference type="EMBL" id="JACVVK020000274">
    <property type="protein sequence ID" value="KAK7480802.1"/>
    <property type="molecule type" value="Genomic_DNA"/>
</dbReference>
<dbReference type="Proteomes" id="UP001519460">
    <property type="component" value="Unassembled WGS sequence"/>
</dbReference>
<accession>A0ABD0K0F7</accession>
<comment type="caution">
    <text evidence="1">The sequence shown here is derived from an EMBL/GenBank/DDBJ whole genome shotgun (WGS) entry which is preliminary data.</text>
</comment>
<name>A0ABD0K0F7_9CAEN</name>
<evidence type="ECO:0000313" key="2">
    <source>
        <dbReference type="Proteomes" id="UP001519460"/>
    </source>
</evidence>
<sequence>MSIICFAKPTPGQIITLSFARRVTPHNQAPSLSRSDKMAAGFDVVNDQRDRPPIKTRAFSNGPLNKGRQTLLEGGNSYFARDDRADRDRSRWQVDVEVMTVSRGLYDGDFSLLGLMLSSLNLAGLRRRMTRHDVTLGLAVKAGI</sequence>
<organism evidence="1 2">
    <name type="scientific">Batillaria attramentaria</name>
    <dbReference type="NCBI Taxonomy" id="370345"/>
    <lineage>
        <taxon>Eukaryota</taxon>
        <taxon>Metazoa</taxon>
        <taxon>Spiralia</taxon>
        <taxon>Lophotrochozoa</taxon>
        <taxon>Mollusca</taxon>
        <taxon>Gastropoda</taxon>
        <taxon>Caenogastropoda</taxon>
        <taxon>Sorbeoconcha</taxon>
        <taxon>Cerithioidea</taxon>
        <taxon>Batillariidae</taxon>
        <taxon>Batillaria</taxon>
    </lineage>
</organism>
<protein>
    <submittedName>
        <fullName evidence="1">Uncharacterized protein</fullName>
    </submittedName>
</protein>
<dbReference type="AlphaFoldDB" id="A0ABD0K0F7"/>
<proteinExistence type="predicted"/>
<gene>
    <name evidence="1" type="ORF">BaRGS_00027968</name>
</gene>
<evidence type="ECO:0000313" key="1">
    <source>
        <dbReference type="EMBL" id="KAK7480802.1"/>
    </source>
</evidence>
<reference evidence="1 2" key="1">
    <citation type="journal article" date="2023" name="Sci. Data">
        <title>Genome assembly of the Korean intertidal mud-creeper Batillaria attramentaria.</title>
        <authorList>
            <person name="Patra A.K."/>
            <person name="Ho P.T."/>
            <person name="Jun S."/>
            <person name="Lee S.J."/>
            <person name="Kim Y."/>
            <person name="Won Y.J."/>
        </authorList>
    </citation>
    <scope>NUCLEOTIDE SEQUENCE [LARGE SCALE GENOMIC DNA]</scope>
    <source>
        <strain evidence="1">Wonlab-2016</strain>
    </source>
</reference>
<keyword evidence="2" id="KW-1185">Reference proteome</keyword>